<dbReference type="InterPro" id="IPR047930">
    <property type="entry name" value="Transpos_IS6"/>
</dbReference>
<dbReference type="InterPro" id="IPR012337">
    <property type="entry name" value="RNaseH-like_sf"/>
</dbReference>
<dbReference type="RefSeq" id="WP_162156474.1">
    <property type="nucleotide sequence ID" value="NZ_CP031778.1"/>
</dbReference>
<dbReference type="EMBL" id="CP031778">
    <property type="protein sequence ID" value="QDZ76924.1"/>
    <property type="molecule type" value="Genomic_DNA"/>
</dbReference>
<sequence>MNYFRYKQFNKDVITVAVGYYLRYALSYRDISEILRERGVNVHHSTVYRWVQEYAPILYQIWKKKHKKAYDKWRIDETYINIKGKWNYLYRAIDAEGHTLDIWLRKQRDNHSAYAFIKRLIKQFGKPQKVITDQAPSTKVAMAKVIKAFKLKPDCHCTSKYLNNLIEQDHRHIKVRKTRYQSINTAKNTLKGIECIYALYKKNRRSLQIYGFSPCHEISIMLAS</sequence>
<dbReference type="SUPFAM" id="SSF53098">
    <property type="entry name" value="Ribonuclease H-like"/>
    <property type="match status" value="1"/>
</dbReference>
<dbReference type="Proteomes" id="UP000321735">
    <property type="component" value="Chromosome"/>
</dbReference>
<evidence type="ECO:0000256" key="4">
    <source>
        <dbReference type="ARBA" id="ARBA00023172"/>
    </source>
</evidence>
<evidence type="ECO:0000259" key="5">
    <source>
        <dbReference type="PROSITE" id="PS50994"/>
    </source>
</evidence>
<dbReference type="InterPro" id="IPR001584">
    <property type="entry name" value="Integrase_cat-core"/>
</dbReference>
<evidence type="ECO:0000313" key="7">
    <source>
        <dbReference type="Proteomes" id="UP000321735"/>
    </source>
</evidence>
<dbReference type="PANTHER" id="PTHR35528:SF3">
    <property type="entry name" value="BLL1675 PROTEIN"/>
    <property type="match status" value="1"/>
</dbReference>
<keyword evidence="4" id="KW-0233">DNA recombination</keyword>
<dbReference type="GO" id="GO:0032196">
    <property type="term" value="P:transposition"/>
    <property type="evidence" value="ECO:0007669"/>
    <property type="project" value="UniProtKB-KW"/>
</dbReference>
<evidence type="ECO:0000256" key="1">
    <source>
        <dbReference type="ARBA" id="ARBA00002286"/>
    </source>
</evidence>
<dbReference type="InterPro" id="IPR052183">
    <property type="entry name" value="IS_Transposase"/>
</dbReference>
<proteinExistence type="predicted"/>
<dbReference type="GO" id="GO:0006310">
    <property type="term" value="P:DNA recombination"/>
    <property type="evidence" value="ECO:0007669"/>
    <property type="project" value="UniProtKB-KW"/>
</dbReference>
<evidence type="ECO:0000313" key="6">
    <source>
        <dbReference type="EMBL" id="QDZ76924.1"/>
    </source>
</evidence>
<feature type="domain" description="Integrase catalytic" evidence="5">
    <location>
        <begin position="52"/>
        <end position="222"/>
    </location>
</feature>
<organism evidence="6 7">
    <name type="scientific">Bacillus cereus</name>
    <dbReference type="NCBI Taxonomy" id="1396"/>
    <lineage>
        <taxon>Bacteria</taxon>
        <taxon>Bacillati</taxon>
        <taxon>Bacillota</taxon>
        <taxon>Bacilli</taxon>
        <taxon>Bacillales</taxon>
        <taxon>Bacillaceae</taxon>
        <taxon>Bacillus</taxon>
        <taxon>Bacillus cereus group</taxon>
    </lineage>
</organism>
<evidence type="ECO:0000256" key="2">
    <source>
        <dbReference type="ARBA" id="ARBA00022578"/>
    </source>
</evidence>
<protein>
    <submittedName>
        <fullName evidence="6">IS6 family transposase</fullName>
    </submittedName>
</protein>
<evidence type="ECO:0000256" key="3">
    <source>
        <dbReference type="ARBA" id="ARBA00023125"/>
    </source>
</evidence>
<dbReference type="InterPro" id="IPR032874">
    <property type="entry name" value="DDE_dom"/>
</dbReference>
<dbReference type="GO" id="GO:0003677">
    <property type="term" value="F:DNA binding"/>
    <property type="evidence" value="ECO:0007669"/>
    <property type="project" value="UniProtKB-KW"/>
</dbReference>
<dbReference type="NCBIfam" id="NF033587">
    <property type="entry name" value="transpos_IS6"/>
    <property type="match status" value="1"/>
</dbReference>
<keyword evidence="3" id="KW-0238">DNA-binding</keyword>
<gene>
    <name evidence="6" type="ORF">D0437_29405</name>
</gene>
<dbReference type="InterPro" id="IPR036397">
    <property type="entry name" value="RNaseH_sf"/>
</dbReference>
<reference evidence="6 7" key="1">
    <citation type="journal article" date="2019" name="Ecotoxicol. Environ. Saf.">
        <title>Microbial characterization of heavy metal resistant bacterial strains isolated from an electroplating wastewater treatment plant.</title>
        <authorList>
            <person name="Cai X."/>
            <person name="Zheng X."/>
            <person name="Zhang D."/>
            <person name="Iqbal W."/>
            <person name="Liu C."/>
            <person name="Yang B."/>
            <person name="Zhao X."/>
            <person name="Lu X."/>
            <person name="Mao Y."/>
        </authorList>
    </citation>
    <scope>NUCLEOTIDE SEQUENCE [LARGE SCALE GENOMIC DNA]</scope>
    <source>
        <strain evidence="6 7">Co1-1</strain>
    </source>
</reference>
<dbReference type="AlphaFoldDB" id="A0A9X7M111"/>
<dbReference type="Pfam" id="PF13610">
    <property type="entry name" value="DDE_Tnp_IS240"/>
    <property type="match status" value="1"/>
</dbReference>
<name>A0A9X7M111_BACCE</name>
<dbReference type="PROSITE" id="PS50994">
    <property type="entry name" value="INTEGRASE"/>
    <property type="match status" value="1"/>
</dbReference>
<dbReference type="GO" id="GO:0015074">
    <property type="term" value="P:DNA integration"/>
    <property type="evidence" value="ECO:0007669"/>
    <property type="project" value="InterPro"/>
</dbReference>
<dbReference type="Gene3D" id="3.30.420.10">
    <property type="entry name" value="Ribonuclease H-like superfamily/Ribonuclease H"/>
    <property type="match status" value="1"/>
</dbReference>
<dbReference type="PANTHER" id="PTHR35528">
    <property type="entry name" value="BLL1675 PROTEIN"/>
    <property type="match status" value="1"/>
</dbReference>
<keyword evidence="2" id="KW-0815">Transposition</keyword>
<accession>A0A9X7M111</accession>
<comment type="function">
    <text evidence="1">Involved in the transposition of the insertion sequence.</text>
</comment>